<evidence type="ECO:0000256" key="1">
    <source>
        <dbReference type="ARBA" id="ARBA00009743"/>
    </source>
</evidence>
<dbReference type="HOGENOM" id="CLU_013093_1_2_11"/>
<dbReference type="CDD" id="cd14792">
    <property type="entry name" value="GH27"/>
    <property type="match status" value="1"/>
</dbReference>
<evidence type="ECO:0000256" key="5">
    <source>
        <dbReference type="RuleBase" id="RU361168"/>
    </source>
</evidence>
<keyword evidence="3 5" id="KW-0378">Hydrolase</keyword>
<evidence type="ECO:0000259" key="6">
    <source>
        <dbReference type="Pfam" id="PF17801"/>
    </source>
</evidence>
<comment type="similarity">
    <text evidence="1 5">Belongs to the glycosyl hydrolase 27 family.</text>
</comment>
<dbReference type="Gene3D" id="2.60.40.1180">
    <property type="entry name" value="Golgi alpha-mannosidase II"/>
    <property type="match status" value="1"/>
</dbReference>
<keyword evidence="8" id="KW-1185">Reference proteome</keyword>
<comment type="catalytic activity">
    <reaction evidence="5">
        <text>Hydrolysis of terminal, non-reducing alpha-D-galactose residues in alpha-D-galactosides, including galactose oligosaccharides, galactomannans and galactolipids.</text>
        <dbReference type="EC" id="3.2.1.22"/>
    </reaction>
</comment>
<proteinExistence type="inferred from homology"/>
<evidence type="ECO:0000256" key="3">
    <source>
        <dbReference type="ARBA" id="ARBA00022801"/>
    </source>
</evidence>
<dbReference type="PRINTS" id="PR00740">
    <property type="entry name" value="GLHYDRLASE27"/>
</dbReference>
<organism evidence="7 8">
    <name type="scientific">Candidatus Neomicrothrix parvicella RN1</name>
    <dbReference type="NCBI Taxonomy" id="1229780"/>
    <lineage>
        <taxon>Bacteria</taxon>
        <taxon>Bacillati</taxon>
        <taxon>Actinomycetota</taxon>
        <taxon>Acidimicrobiia</taxon>
        <taxon>Acidimicrobiales</taxon>
        <taxon>Microthrixaceae</taxon>
        <taxon>Candidatus Neomicrothrix</taxon>
    </lineage>
</organism>
<dbReference type="PROSITE" id="PS00512">
    <property type="entry name" value="ALPHA_GALACTOSIDASE"/>
    <property type="match status" value="1"/>
</dbReference>
<dbReference type="InterPro" id="IPR013780">
    <property type="entry name" value="Glyco_hydro_b"/>
</dbReference>
<dbReference type="EMBL" id="CANL01000005">
    <property type="protein sequence ID" value="CCM62682.1"/>
    <property type="molecule type" value="Genomic_DNA"/>
</dbReference>
<keyword evidence="2" id="KW-0732">Signal</keyword>
<dbReference type="GO" id="GO:0004557">
    <property type="term" value="F:alpha-galactosidase activity"/>
    <property type="evidence" value="ECO:0007669"/>
    <property type="project" value="UniProtKB-EC"/>
</dbReference>
<dbReference type="Gene3D" id="3.20.20.70">
    <property type="entry name" value="Aldolase class I"/>
    <property type="match status" value="1"/>
</dbReference>
<accession>R4Z243</accession>
<reference evidence="7 8" key="1">
    <citation type="journal article" date="2013" name="ISME J.">
        <title>Metabolic model for the filamentous 'Candidatus Microthrix parvicella' based on genomic and metagenomic analyses.</title>
        <authorList>
            <person name="Jon McIlroy S."/>
            <person name="Kristiansen R."/>
            <person name="Albertsen M."/>
            <person name="Michael Karst S."/>
            <person name="Rossetti S."/>
            <person name="Lund Nielsen J."/>
            <person name="Tandoi V."/>
            <person name="James Seviour R."/>
            <person name="Nielsen P.H."/>
        </authorList>
    </citation>
    <scope>NUCLEOTIDE SEQUENCE [LARGE SCALE GENOMIC DNA]</scope>
    <source>
        <strain evidence="7 8">RN1</strain>
    </source>
</reference>
<comment type="caution">
    <text evidence="7">The sequence shown here is derived from an EMBL/GenBank/DDBJ whole genome shotgun (WGS) entry which is preliminary data.</text>
</comment>
<dbReference type="Pfam" id="PF16499">
    <property type="entry name" value="Melibiase_2"/>
    <property type="match status" value="2"/>
</dbReference>
<dbReference type="Proteomes" id="UP000018291">
    <property type="component" value="Unassembled WGS sequence"/>
</dbReference>
<dbReference type="InterPro" id="IPR013783">
    <property type="entry name" value="Ig-like_fold"/>
</dbReference>
<dbReference type="InterPro" id="IPR017853">
    <property type="entry name" value="GH"/>
</dbReference>
<evidence type="ECO:0000256" key="4">
    <source>
        <dbReference type="ARBA" id="ARBA00023295"/>
    </source>
</evidence>
<dbReference type="SUPFAM" id="SSF51011">
    <property type="entry name" value="Glycosyl hydrolase domain"/>
    <property type="match status" value="1"/>
</dbReference>
<dbReference type="InterPro" id="IPR000111">
    <property type="entry name" value="Glyco_hydro_27/36_CS"/>
</dbReference>
<dbReference type="PANTHER" id="PTHR11452">
    <property type="entry name" value="ALPHA-GALACTOSIDASE/ALPHA-N-ACETYLGALACTOSAMINIDASE"/>
    <property type="match status" value="1"/>
</dbReference>
<sequence>MVGAMSTPDIASFDPFAGPPQLHGARRFGVRPGTELIHPLAVSGERPLRFEVAGLPDGLTVDGDGIVRGVAPAGPGEHALVVTATNALGAIVEPVTLCLGDTLALTPPMGWNSWNVYGATVSAEVVLAVAQAMVDTGMRDLGYSYINIDDFWHASARSADGRPLTNPETFPGGIAPVAERVHQLGLKLGIYSDAAELTCGGCFGSLGHEQVDAAAYAEWGVDLLKYDYCHAPVGRDAAIERYGAMGRALAEADRSIVFSVCEWGLRQPWRWAADLGGSLWRTTPDIFDSYSWLPLGVRGLAARNVKLNRYARPGHWNDPDMLLVGNRGRGRSTGELRLPKGPRPKVWSFRGISDVQAHSHMTLWAMMAAPLLTSHDLASTGEFDRRLLTNPEILAINQDELGVQARKVSPRFRPWVLAKPLADGSLAVSITNMGRRTRRVSLPLGEVGWAGDAEVRDVWRMRDVGRLDRLDVELAPFASVAYVCRQTD</sequence>
<dbReference type="STRING" id="1229780.BN381_130240"/>
<dbReference type="AlphaFoldDB" id="R4Z243"/>
<dbReference type="PANTHER" id="PTHR11452:SF75">
    <property type="entry name" value="ALPHA-GALACTOSIDASE MEL1"/>
    <property type="match status" value="1"/>
</dbReference>
<dbReference type="InterPro" id="IPR041233">
    <property type="entry name" value="Melibiase_C"/>
</dbReference>
<dbReference type="Gene3D" id="2.60.40.10">
    <property type="entry name" value="Immunoglobulins"/>
    <property type="match status" value="1"/>
</dbReference>
<protein>
    <recommendedName>
        <fullName evidence="5">Alpha-galactosidase</fullName>
        <ecNumber evidence="5">3.2.1.22</ecNumber>
    </recommendedName>
    <alternativeName>
        <fullName evidence="5">Melibiase</fullName>
    </alternativeName>
</protein>
<gene>
    <name evidence="7" type="ORF">BN381_130240</name>
</gene>
<dbReference type="GO" id="GO:0005975">
    <property type="term" value="P:carbohydrate metabolic process"/>
    <property type="evidence" value="ECO:0007669"/>
    <property type="project" value="InterPro"/>
</dbReference>
<keyword evidence="5" id="KW-1015">Disulfide bond</keyword>
<keyword evidence="4 5" id="KW-0326">Glycosidase</keyword>
<feature type="domain" description="Alpha galactosidase C-terminal" evidence="6">
    <location>
        <begin position="415"/>
        <end position="482"/>
    </location>
</feature>
<evidence type="ECO:0000313" key="7">
    <source>
        <dbReference type="EMBL" id="CCM62682.1"/>
    </source>
</evidence>
<dbReference type="SUPFAM" id="SSF51445">
    <property type="entry name" value="(Trans)glycosidases"/>
    <property type="match status" value="1"/>
</dbReference>
<evidence type="ECO:0000256" key="2">
    <source>
        <dbReference type="ARBA" id="ARBA00022729"/>
    </source>
</evidence>
<evidence type="ECO:0000313" key="8">
    <source>
        <dbReference type="Proteomes" id="UP000018291"/>
    </source>
</evidence>
<dbReference type="EC" id="3.2.1.22" evidence="5"/>
<name>R4Z243_9ACTN</name>
<dbReference type="InterPro" id="IPR013785">
    <property type="entry name" value="Aldolase_TIM"/>
</dbReference>
<dbReference type="InterPro" id="IPR002241">
    <property type="entry name" value="Glyco_hydro_27"/>
</dbReference>
<dbReference type="eggNOG" id="COG3345">
    <property type="taxonomic scope" value="Bacteria"/>
</dbReference>
<dbReference type="Pfam" id="PF17801">
    <property type="entry name" value="Melibiase_C"/>
    <property type="match status" value="1"/>
</dbReference>